<keyword evidence="3" id="KW-0732">Signal</keyword>
<evidence type="ECO:0000256" key="3">
    <source>
        <dbReference type="SAM" id="SignalP"/>
    </source>
</evidence>
<dbReference type="InterPro" id="IPR013094">
    <property type="entry name" value="AB_hydrolase_3"/>
</dbReference>
<dbReference type="EMBL" id="JBHUIM010000002">
    <property type="protein sequence ID" value="MFD2247530.1"/>
    <property type="molecule type" value="Genomic_DNA"/>
</dbReference>
<dbReference type="PROSITE" id="PS51257">
    <property type="entry name" value="PROKAR_LIPOPROTEIN"/>
    <property type="match status" value="1"/>
</dbReference>
<dbReference type="SUPFAM" id="SSF53474">
    <property type="entry name" value="alpha/beta-Hydrolases"/>
    <property type="match status" value="1"/>
</dbReference>
<evidence type="ECO:0000256" key="1">
    <source>
        <dbReference type="ARBA" id="ARBA00022801"/>
    </source>
</evidence>
<dbReference type="Proteomes" id="UP001597374">
    <property type="component" value="Unassembled WGS sequence"/>
</dbReference>
<sequence length="391" mass="41785">MKNNRMQPAWLFKKLGYTCAIAGLLSMAACGQNTDSETTTATDTDTAAADTTAGTAQNEIQPKGPKPDWAPASITPPMQAVLEKLDSLSGGKKLVDMDAKAARQAPTPTDAVMALMKENNIPMPPAQVDTSGVQIPVSGGRNIHGRVYTPKNGNAPFPVIVYYHGGGWVIADLDTYNASAQALAEQTGAVVVSVAYRQAPENKFPTAHNDAYAAYEWVLKNAGSIKGDPKRVAVAGESAGGNLAASVSMMARDKKAQLPMHQLLVYPIAGYDMNTESYQKNANAKPLSKPLMAWFFDKYLRRPADGKDPMISLVQANLKGMPPTTIITAEIDPLMSEGRALADKLEADGVPVTYQNYDGVTHEFFGMATVLPEAKQAQQLAASELKKGLNK</sequence>
<name>A0ABW5CZQ0_9BACT</name>
<evidence type="ECO:0000313" key="6">
    <source>
        <dbReference type="Proteomes" id="UP001597374"/>
    </source>
</evidence>
<protein>
    <submittedName>
        <fullName evidence="5">Alpha/beta hydrolase</fullName>
    </submittedName>
</protein>
<dbReference type="PANTHER" id="PTHR48081:SF8">
    <property type="entry name" value="ALPHA_BETA HYDROLASE FOLD-3 DOMAIN-CONTAINING PROTEIN-RELATED"/>
    <property type="match status" value="1"/>
</dbReference>
<organism evidence="5 6">
    <name type="scientific">Pontibacter ruber</name>
    <dbReference type="NCBI Taxonomy" id="1343895"/>
    <lineage>
        <taxon>Bacteria</taxon>
        <taxon>Pseudomonadati</taxon>
        <taxon>Bacteroidota</taxon>
        <taxon>Cytophagia</taxon>
        <taxon>Cytophagales</taxon>
        <taxon>Hymenobacteraceae</taxon>
        <taxon>Pontibacter</taxon>
    </lineage>
</organism>
<dbReference type="PANTHER" id="PTHR48081">
    <property type="entry name" value="AB HYDROLASE SUPERFAMILY PROTEIN C4A8.06C"/>
    <property type="match status" value="1"/>
</dbReference>
<keyword evidence="6" id="KW-1185">Reference proteome</keyword>
<evidence type="ECO:0000256" key="2">
    <source>
        <dbReference type="SAM" id="MobiDB-lite"/>
    </source>
</evidence>
<dbReference type="GO" id="GO:0016787">
    <property type="term" value="F:hydrolase activity"/>
    <property type="evidence" value="ECO:0007669"/>
    <property type="project" value="UniProtKB-KW"/>
</dbReference>
<dbReference type="InterPro" id="IPR050300">
    <property type="entry name" value="GDXG_lipolytic_enzyme"/>
</dbReference>
<comment type="caution">
    <text evidence="5">The sequence shown here is derived from an EMBL/GenBank/DDBJ whole genome shotgun (WGS) entry which is preliminary data.</text>
</comment>
<feature type="chain" id="PRO_5045772792" evidence="3">
    <location>
        <begin position="23"/>
        <end position="391"/>
    </location>
</feature>
<accession>A0ABW5CZQ0</accession>
<feature type="domain" description="Alpha/beta hydrolase fold-3" evidence="4">
    <location>
        <begin position="160"/>
        <end position="365"/>
    </location>
</feature>
<dbReference type="InterPro" id="IPR029058">
    <property type="entry name" value="AB_hydrolase_fold"/>
</dbReference>
<keyword evidence="1 5" id="KW-0378">Hydrolase</keyword>
<dbReference type="Gene3D" id="3.40.50.1820">
    <property type="entry name" value="alpha/beta hydrolase"/>
    <property type="match status" value="1"/>
</dbReference>
<feature type="region of interest" description="Disordered" evidence="2">
    <location>
        <begin position="34"/>
        <end position="74"/>
    </location>
</feature>
<evidence type="ECO:0000259" key="4">
    <source>
        <dbReference type="Pfam" id="PF07859"/>
    </source>
</evidence>
<dbReference type="RefSeq" id="WP_250430487.1">
    <property type="nucleotide sequence ID" value="NZ_JALPRR010000003.1"/>
</dbReference>
<gene>
    <name evidence="5" type="ORF">ACFSKP_14780</name>
</gene>
<dbReference type="Pfam" id="PF07859">
    <property type="entry name" value="Abhydrolase_3"/>
    <property type="match status" value="1"/>
</dbReference>
<feature type="compositionally biased region" description="Low complexity" evidence="2">
    <location>
        <begin position="38"/>
        <end position="56"/>
    </location>
</feature>
<reference evidence="6" key="1">
    <citation type="journal article" date="2019" name="Int. J. Syst. Evol. Microbiol.">
        <title>The Global Catalogue of Microorganisms (GCM) 10K type strain sequencing project: providing services to taxonomists for standard genome sequencing and annotation.</title>
        <authorList>
            <consortium name="The Broad Institute Genomics Platform"/>
            <consortium name="The Broad Institute Genome Sequencing Center for Infectious Disease"/>
            <person name="Wu L."/>
            <person name="Ma J."/>
        </authorList>
    </citation>
    <scope>NUCLEOTIDE SEQUENCE [LARGE SCALE GENOMIC DNA]</scope>
    <source>
        <strain evidence="6">CGMCC 4.1782</strain>
    </source>
</reference>
<proteinExistence type="predicted"/>
<feature type="signal peptide" evidence="3">
    <location>
        <begin position="1"/>
        <end position="22"/>
    </location>
</feature>
<evidence type="ECO:0000313" key="5">
    <source>
        <dbReference type="EMBL" id="MFD2247530.1"/>
    </source>
</evidence>